<accession>A0A848B1U5</accession>
<proteinExistence type="predicted"/>
<dbReference type="EMBL" id="JABAEW010000040">
    <property type="protein sequence ID" value="NMD88217.1"/>
    <property type="molecule type" value="Genomic_DNA"/>
</dbReference>
<sequence>MSDFVCVRCGNCCRWSGCVKVTDAEIDAIAAFLGMPPEAFLERWTELMPDRQGLTLIEKADGSCVFLEEGEPAGCRIDPVKPEQCRRFPERWNFPGWEKECGAKLSRK</sequence>
<reference evidence="1 2" key="1">
    <citation type="submission" date="2020-04" db="EMBL/GenBank/DDBJ databases">
        <authorList>
            <person name="Hitch T.C.A."/>
            <person name="Wylensek D."/>
            <person name="Clavel T."/>
        </authorList>
    </citation>
    <scope>NUCLEOTIDE SEQUENCE [LARGE SCALE GENOMIC DNA]</scope>
    <source>
        <strain evidence="1 2">COR2-253-APC-1A</strain>
    </source>
</reference>
<dbReference type="Proteomes" id="UP000576225">
    <property type="component" value="Unassembled WGS sequence"/>
</dbReference>
<dbReference type="RefSeq" id="WP_168963414.1">
    <property type="nucleotide sequence ID" value="NZ_CALXNT010000018.1"/>
</dbReference>
<dbReference type="AlphaFoldDB" id="A0A848B1U5"/>
<dbReference type="Pfam" id="PF03692">
    <property type="entry name" value="CxxCxxCC"/>
    <property type="match status" value="1"/>
</dbReference>
<dbReference type="InterPro" id="IPR005358">
    <property type="entry name" value="Puta_zinc/iron-chelating_dom"/>
</dbReference>
<dbReference type="PANTHER" id="PTHR35866">
    <property type="entry name" value="PUTATIVE-RELATED"/>
    <property type="match status" value="1"/>
</dbReference>
<name>A0A848B1U5_9BACT</name>
<dbReference type="PANTHER" id="PTHR35866:SF1">
    <property type="entry name" value="YKGJ FAMILY CYSTEINE CLUSTER PROTEIN"/>
    <property type="match status" value="1"/>
</dbReference>
<protein>
    <submittedName>
        <fullName evidence="1">YkgJ family cysteine cluster protein</fullName>
    </submittedName>
</protein>
<gene>
    <name evidence="1" type="ORF">HF882_16650</name>
</gene>
<comment type="caution">
    <text evidence="1">The sequence shown here is derived from an EMBL/GenBank/DDBJ whole genome shotgun (WGS) entry which is preliminary data.</text>
</comment>
<evidence type="ECO:0000313" key="1">
    <source>
        <dbReference type="EMBL" id="NMD88217.1"/>
    </source>
</evidence>
<organism evidence="1 2">
    <name type="scientific">Victivallis vadensis</name>
    <dbReference type="NCBI Taxonomy" id="172901"/>
    <lineage>
        <taxon>Bacteria</taxon>
        <taxon>Pseudomonadati</taxon>
        <taxon>Lentisphaerota</taxon>
        <taxon>Lentisphaeria</taxon>
        <taxon>Victivallales</taxon>
        <taxon>Victivallaceae</taxon>
        <taxon>Victivallis</taxon>
    </lineage>
</organism>
<evidence type="ECO:0000313" key="2">
    <source>
        <dbReference type="Proteomes" id="UP000576225"/>
    </source>
</evidence>